<feature type="transmembrane region" description="Helical" evidence="1">
    <location>
        <begin position="84"/>
        <end position="102"/>
    </location>
</feature>
<keyword evidence="1" id="KW-1133">Transmembrane helix</keyword>
<organism evidence="2 3">
    <name type="scientific">Aureibacter tunicatorum</name>
    <dbReference type="NCBI Taxonomy" id="866807"/>
    <lineage>
        <taxon>Bacteria</taxon>
        <taxon>Pseudomonadati</taxon>
        <taxon>Bacteroidota</taxon>
        <taxon>Cytophagia</taxon>
        <taxon>Cytophagales</taxon>
        <taxon>Persicobacteraceae</taxon>
        <taxon>Aureibacter</taxon>
    </lineage>
</organism>
<reference evidence="2" key="1">
    <citation type="submission" date="2023-07" db="EMBL/GenBank/DDBJ databases">
        <title>Genomic Encyclopedia of Type Strains, Phase IV (KMG-IV): sequencing the most valuable type-strain genomes for metagenomic binning, comparative biology and taxonomic classification.</title>
        <authorList>
            <person name="Goeker M."/>
        </authorList>
    </citation>
    <scope>NUCLEOTIDE SEQUENCE</scope>
    <source>
        <strain evidence="2">DSM 26174</strain>
    </source>
</reference>
<proteinExistence type="predicted"/>
<dbReference type="AlphaFoldDB" id="A0AAE3XR36"/>
<keyword evidence="1" id="KW-0472">Membrane</keyword>
<dbReference type="Proteomes" id="UP001185092">
    <property type="component" value="Unassembled WGS sequence"/>
</dbReference>
<sequence>MDNGKARLKIDKCRYCVNSKFDPKIGKFCGLVDFPTIRAGVCSEFEPDIQALKEGKERTEIIERVDSSDLDDDFSDPFKRFKKIVYLLIFVFLSVTFFYRKFTMFTGENRYTYATITTLRQESLFPKFWVFGGITKEFDYHYRGYNKKEKIKNQESAGMPPRVLVKYSKEEPEVSELVLDIPIDHIPKKAFPWNGIHEDSLSLFLKKYE</sequence>
<keyword evidence="3" id="KW-1185">Reference proteome</keyword>
<dbReference type="EMBL" id="JAVDQD010000004">
    <property type="protein sequence ID" value="MDR6240464.1"/>
    <property type="molecule type" value="Genomic_DNA"/>
</dbReference>
<evidence type="ECO:0000256" key="1">
    <source>
        <dbReference type="SAM" id="Phobius"/>
    </source>
</evidence>
<keyword evidence="1" id="KW-0812">Transmembrane</keyword>
<name>A0AAE3XR36_9BACT</name>
<accession>A0AAE3XR36</accession>
<protein>
    <submittedName>
        <fullName evidence="2">Uncharacterized protein</fullName>
    </submittedName>
</protein>
<dbReference type="RefSeq" id="WP_309940412.1">
    <property type="nucleotide sequence ID" value="NZ_AP025305.1"/>
</dbReference>
<gene>
    <name evidence="2" type="ORF">HNQ88_003530</name>
</gene>
<evidence type="ECO:0000313" key="2">
    <source>
        <dbReference type="EMBL" id="MDR6240464.1"/>
    </source>
</evidence>
<comment type="caution">
    <text evidence="2">The sequence shown here is derived from an EMBL/GenBank/DDBJ whole genome shotgun (WGS) entry which is preliminary data.</text>
</comment>
<evidence type="ECO:0000313" key="3">
    <source>
        <dbReference type="Proteomes" id="UP001185092"/>
    </source>
</evidence>